<dbReference type="AlphaFoldDB" id="T2GGI5"/>
<reference evidence="1 2" key="1">
    <citation type="journal article" date="2013" name="J. Bacteriol.">
        <title>Roles of HynAB and Ech, the only two hydrogenases found in the model sulfate reducer Desulfovibrio gigas.</title>
        <authorList>
            <person name="Morais-Silva F.O."/>
            <person name="Santos C.I."/>
            <person name="Rodrigues R."/>
            <person name="Pereira I.A."/>
            <person name="Rodrigues-Pousada C."/>
        </authorList>
    </citation>
    <scope>NUCLEOTIDE SEQUENCE [LARGE SCALE GENOMIC DNA]</scope>
    <source>
        <strain evidence="2">ATCC 19364 / DSM 1382 / NCIMB 9332 / VKM B-1759</strain>
        <plasmid evidence="2">Plasmid</plasmid>
    </source>
</reference>
<proteinExistence type="predicted"/>
<reference evidence="2" key="2">
    <citation type="submission" date="2013-07" db="EMBL/GenBank/DDBJ databases">
        <authorList>
            <person name="Morais-Silva F.O."/>
            <person name="Rezende A.M."/>
            <person name="Pimentel C."/>
            <person name="Resende D.M."/>
            <person name="Santos C.I."/>
            <person name="Clemente C."/>
            <person name="de Oliveira L.M."/>
            <person name="da Silva S.M."/>
            <person name="Costa D.A."/>
            <person name="Varela-Raposo A."/>
            <person name="Horacio E.C.A."/>
            <person name="Matos M."/>
            <person name="Flores O."/>
            <person name="Ruiz J.C."/>
            <person name="Rodrigues-Pousada C."/>
        </authorList>
    </citation>
    <scope>NUCLEOTIDE SEQUENCE [LARGE SCALE GENOMIC DNA]</scope>
    <source>
        <strain evidence="2">ATCC 19364 / DSM 1382 / NCIMB 9332 / VKM B-1759</strain>
        <plasmid evidence="2">Plasmid</plasmid>
    </source>
</reference>
<dbReference type="InterPro" id="IPR027417">
    <property type="entry name" value="P-loop_NTPase"/>
</dbReference>
<organism evidence="1 2">
    <name type="scientific">Megalodesulfovibrio gigas (strain ATCC 19364 / DSM 1382 / NCIMB 9332 / VKM B-1759)</name>
    <name type="common">Desulfovibrio gigas</name>
    <dbReference type="NCBI Taxonomy" id="1121448"/>
    <lineage>
        <taxon>Bacteria</taxon>
        <taxon>Pseudomonadati</taxon>
        <taxon>Thermodesulfobacteriota</taxon>
        <taxon>Desulfovibrionia</taxon>
        <taxon>Desulfovibrionales</taxon>
        <taxon>Desulfovibrionaceae</taxon>
        <taxon>Megalodesulfovibrio</taxon>
    </lineage>
</organism>
<geneLocation type="plasmid" evidence="2"/>
<dbReference type="KEGG" id="dgg:DGI_4028"/>
<accession>T2GGI5</accession>
<dbReference type="HOGENOM" id="CLU_1056584_0_0_7"/>
<dbReference type="SUPFAM" id="SSF52540">
    <property type="entry name" value="P-loop containing nucleoside triphosphate hydrolases"/>
    <property type="match status" value="1"/>
</dbReference>
<name>T2GGI5_MEGG1</name>
<evidence type="ECO:0008006" key="3">
    <source>
        <dbReference type="Google" id="ProtNLM"/>
    </source>
</evidence>
<dbReference type="Gene3D" id="3.40.50.300">
    <property type="entry name" value="P-loop containing nucleotide triphosphate hydrolases"/>
    <property type="match status" value="1"/>
</dbReference>
<dbReference type="EMBL" id="CP006586">
    <property type="protein sequence ID" value="AGW15242.1"/>
    <property type="molecule type" value="Genomic_DNA"/>
</dbReference>
<dbReference type="PATRIC" id="fig|1121448.10.peg.3522"/>
<protein>
    <recommendedName>
        <fullName evidence="3">Sulfotransferase</fullName>
    </recommendedName>
</protein>
<keyword evidence="2" id="KW-1185">Reference proteome</keyword>
<sequence>MPRVASFRGIELKLFYELGGLFDLRSTLTEFFSPNRAAIALHHFNELVAKLIDGRHGQASFSEGVERSEIAHAFATFRQQIIEDNVPVQQEKQAFNQAASALLQAVANVAVAAKPNATAFMEKTPHNLLQPAFLKDLAPKGYYIHVSRNPKAIAASVARQPWGPSHLPGAIRWVKSYFASWEKVRESYATLGLPLLELRIEDVAANTAAYSAKVHEFLGFPQGEDVFAPANLEVLGKWGEGRTPFELKLLDAEFAGLCTRLGY</sequence>
<dbReference type="Proteomes" id="UP000016587">
    <property type="component" value="Plasmid unnamed"/>
</dbReference>
<dbReference type="Pfam" id="PF13469">
    <property type="entry name" value="Sulfotransfer_3"/>
    <property type="match status" value="1"/>
</dbReference>
<keyword evidence="1" id="KW-0614">Plasmid</keyword>
<gene>
    <name evidence="1" type="ORF">DGI_4028</name>
</gene>
<evidence type="ECO:0000313" key="1">
    <source>
        <dbReference type="EMBL" id="AGW15242.1"/>
    </source>
</evidence>
<evidence type="ECO:0000313" key="2">
    <source>
        <dbReference type="Proteomes" id="UP000016587"/>
    </source>
</evidence>